<keyword evidence="7 14" id="KW-0274">FAD</keyword>
<evidence type="ECO:0000256" key="14">
    <source>
        <dbReference type="PIRSR" id="PIRSR000350-3"/>
    </source>
</evidence>
<feature type="binding site" evidence="14">
    <location>
        <begin position="181"/>
        <end position="188"/>
    </location>
    <ligand>
        <name>NAD(+)</name>
        <dbReference type="ChEBI" id="CHEBI:57540"/>
    </ligand>
</feature>
<evidence type="ECO:0000256" key="12">
    <source>
        <dbReference type="ARBA" id="ARBA00049187"/>
    </source>
</evidence>
<evidence type="ECO:0000256" key="10">
    <source>
        <dbReference type="ARBA" id="ARBA00023157"/>
    </source>
</evidence>
<comment type="miscellaneous">
    <text evidence="16">The active site is a redox-active disulfide bond.</text>
</comment>
<keyword evidence="9 14" id="KW-0520">NAD</keyword>
<keyword evidence="20" id="KW-1185">Reference proteome</keyword>
<evidence type="ECO:0000256" key="7">
    <source>
        <dbReference type="ARBA" id="ARBA00022827"/>
    </source>
</evidence>
<evidence type="ECO:0000256" key="2">
    <source>
        <dbReference type="ARBA" id="ARBA00007532"/>
    </source>
</evidence>
<dbReference type="InterPro" id="IPR012999">
    <property type="entry name" value="Pyr_OxRdtase_I_AS"/>
</dbReference>
<proteinExistence type="inferred from homology"/>
<feature type="binding site" evidence="14">
    <location>
        <position position="267"/>
    </location>
    <ligand>
        <name>NAD(+)</name>
        <dbReference type="ChEBI" id="CHEBI:57540"/>
    </ligand>
</feature>
<dbReference type="SUPFAM" id="SSF55424">
    <property type="entry name" value="FAD/NAD-linked reductases, dimerisation (C-terminal) domain"/>
    <property type="match status" value="1"/>
</dbReference>
<feature type="binding site" evidence="14">
    <location>
        <position position="50"/>
    </location>
    <ligand>
        <name>FAD</name>
        <dbReference type="ChEBI" id="CHEBI:57692"/>
    </ligand>
</feature>
<dbReference type="STRING" id="415015.SAMN05660462_02511"/>
<evidence type="ECO:0000256" key="3">
    <source>
        <dbReference type="ARBA" id="ARBA00012608"/>
    </source>
</evidence>
<evidence type="ECO:0000256" key="13">
    <source>
        <dbReference type="PIRSR" id="PIRSR000350-2"/>
    </source>
</evidence>
<dbReference type="InterPro" id="IPR016156">
    <property type="entry name" value="FAD/NAD-linked_Rdtase_dimer_sf"/>
</dbReference>
<evidence type="ECO:0000256" key="4">
    <source>
        <dbReference type="ARBA" id="ARBA00016961"/>
    </source>
</evidence>
<organism evidence="19 20">
    <name type="scientific">Proteiniborus ethanoligenes</name>
    <dbReference type="NCBI Taxonomy" id="415015"/>
    <lineage>
        <taxon>Bacteria</taxon>
        <taxon>Bacillati</taxon>
        <taxon>Bacillota</taxon>
        <taxon>Clostridia</taxon>
        <taxon>Eubacteriales</taxon>
        <taxon>Proteiniborus</taxon>
    </lineage>
</organism>
<evidence type="ECO:0000256" key="11">
    <source>
        <dbReference type="ARBA" id="ARBA00023284"/>
    </source>
</evidence>
<keyword evidence="5" id="KW-0963">Cytoplasm</keyword>
<dbReference type="PANTHER" id="PTHR22912">
    <property type="entry name" value="DISULFIDE OXIDOREDUCTASE"/>
    <property type="match status" value="1"/>
</dbReference>
<gene>
    <name evidence="19" type="ORF">SAMN05660462_02511</name>
</gene>
<name>A0A1H3RQM2_9FIRM</name>
<dbReference type="AlphaFoldDB" id="A0A1H3RQM2"/>
<dbReference type="Pfam" id="PF02852">
    <property type="entry name" value="Pyr_redox_dim"/>
    <property type="match status" value="1"/>
</dbReference>
<feature type="disulfide bond" description="Redox-active" evidence="15">
    <location>
        <begin position="41"/>
        <end position="46"/>
    </location>
</feature>
<evidence type="ECO:0000256" key="5">
    <source>
        <dbReference type="ARBA" id="ARBA00022490"/>
    </source>
</evidence>
<dbReference type="InterPro" id="IPR023753">
    <property type="entry name" value="FAD/NAD-binding_dom"/>
</dbReference>
<evidence type="ECO:0000256" key="1">
    <source>
        <dbReference type="ARBA" id="ARBA00004496"/>
    </source>
</evidence>
<evidence type="ECO:0000256" key="16">
    <source>
        <dbReference type="RuleBase" id="RU003692"/>
    </source>
</evidence>
<feature type="domain" description="Pyridine nucleotide-disulphide oxidoreductase dimerisation" evidence="17">
    <location>
        <begin position="339"/>
        <end position="448"/>
    </location>
</feature>
<keyword evidence="8 16" id="KW-0560">Oxidoreductase</keyword>
<dbReference type="PRINTS" id="PR00411">
    <property type="entry name" value="PNDRDTASEI"/>
</dbReference>
<dbReference type="Proteomes" id="UP000198625">
    <property type="component" value="Unassembled WGS sequence"/>
</dbReference>
<evidence type="ECO:0000313" key="19">
    <source>
        <dbReference type="EMBL" id="SDZ28012.1"/>
    </source>
</evidence>
<dbReference type="PRINTS" id="PR00368">
    <property type="entry name" value="FADPNR"/>
</dbReference>
<dbReference type="GO" id="GO:0005737">
    <property type="term" value="C:cytoplasm"/>
    <property type="evidence" value="ECO:0007669"/>
    <property type="project" value="UniProtKB-SubCell"/>
</dbReference>
<evidence type="ECO:0000313" key="20">
    <source>
        <dbReference type="Proteomes" id="UP000198625"/>
    </source>
</evidence>
<dbReference type="GO" id="GO:0050660">
    <property type="term" value="F:flavin adenine dinucleotide binding"/>
    <property type="evidence" value="ECO:0007669"/>
    <property type="project" value="InterPro"/>
</dbReference>
<keyword evidence="6 16" id="KW-0285">Flavoprotein</keyword>
<evidence type="ECO:0000259" key="18">
    <source>
        <dbReference type="Pfam" id="PF07992"/>
    </source>
</evidence>
<keyword evidence="11 16" id="KW-0676">Redox-active center</keyword>
<protein>
    <recommendedName>
        <fullName evidence="4 16">Dihydrolipoyl dehydrogenase</fullName>
        <ecNumber evidence="3 16">1.8.1.4</ecNumber>
    </recommendedName>
</protein>
<dbReference type="InterPro" id="IPR001100">
    <property type="entry name" value="Pyr_nuc-diS_OxRdtase"/>
</dbReference>
<keyword evidence="10" id="KW-1015">Disulfide bond</keyword>
<dbReference type="Gene3D" id="3.50.50.60">
    <property type="entry name" value="FAD/NAD(P)-binding domain"/>
    <property type="match status" value="2"/>
</dbReference>
<dbReference type="GO" id="GO:0004148">
    <property type="term" value="F:dihydrolipoyl dehydrogenase (NADH) activity"/>
    <property type="evidence" value="ECO:0007669"/>
    <property type="project" value="UniProtKB-EC"/>
</dbReference>
<feature type="active site" description="Proton acceptor" evidence="13">
    <location>
        <position position="437"/>
    </location>
</feature>
<reference evidence="19 20" key="1">
    <citation type="submission" date="2016-10" db="EMBL/GenBank/DDBJ databases">
        <authorList>
            <person name="de Groot N.N."/>
        </authorList>
    </citation>
    <scope>NUCLEOTIDE SEQUENCE [LARGE SCALE GENOMIC DNA]</scope>
    <source>
        <strain evidence="19 20">DSM 21650</strain>
    </source>
</reference>
<dbReference type="Gene3D" id="3.30.390.30">
    <property type="match status" value="1"/>
</dbReference>
<dbReference type="GO" id="GO:0006103">
    <property type="term" value="P:2-oxoglutarate metabolic process"/>
    <property type="evidence" value="ECO:0007669"/>
    <property type="project" value="TreeGrafter"/>
</dbReference>
<comment type="subcellular location">
    <subcellularLocation>
        <location evidence="1">Cytoplasm</location>
    </subcellularLocation>
</comment>
<dbReference type="InterPro" id="IPR036188">
    <property type="entry name" value="FAD/NAD-bd_sf"/>
</dbReference>
<dbReference type="RefSeq" id="WP_091731872.1">
    <property type="nucleotide sequence ID" value="NZ_FNQE01000030.1"/>
</dbReference>
<dbReference type="FunFam" id="3.30.390.30:FF:000001">
    <property type="entry name" value="Dihydrolipoyl dehydrogenase"/>
    <property type="match status" value="1"/>
</dbReference>
<dbReference type="PIRSF" id="PIRSF000350">
    <property type="entry name" value="Mercury_reductase_MerA"/>
    <property type="match status" value="1"/>
</dbReference>
<feature type="binding site" evidence="14">
    <location>
        <position position="116"/>
    </location>
    <ligand>
        <name>FAD</name>
        <dbReference type="ChEBI" id="CHEBI:57692"/>
    </ligand>
</feature>
<dbReference type="SUPFAM" id="SSF51905">
    <property type="entry name" value="FAD/NAD(P)-binding domain"/>
    <property type="match status" value="1"/>
</dbReference>
<feature type="domain" description="FAD/NAD(P)-binding" evidence="18">
    <location>
        <begin position="4"/>
        <end position="320"/>
    </location>
</feature>
<evidence type="ECO:0000259" key="17">
    <source>
        <dbReference type="Pfam" id="PF02852"/>
    </source>
</evidence>
<comment type="similarity">
    <text evidence="2 16">Belongs to the class-I pyridine nucleotide-disulfide oxidoreductase family.</text>
</comment>
<dbReference type="EC" id="1.8.1.4" evidence="3 16"/>
<dbReference type="NCBIfam" id="TIGR01350">
    <property type="entry name" value="lipoamide_DH"/>
    <property type="match status" value="1"/>
</dbReference>
<dbReference type="PROSITE" id="PS00076">
    <property type="entry name" value="PYRIDINE_REDOX_1"/>
    <property type="match status" value="1"/>
</dbReference>
<sequence length="461" mass="49397">MKQYDILILGAGPGGYVAAIKAAQMGAKTAIVEAGELGGVCLNVGCIPTKTLLKSAKVYESIMNADKYGINIGDKSLVSVNVDGMVKRKNQAVKRLTSGVKLLLEKNGVDIYKGFGEVVDKNTVKVNDEVLNIKNLIIATGSSPMIPEVEGIKESFEQGYAVTSTEVLDPKEIPEHLIVVGAGTISIEFATLYNALGSKVTILQRSPRILSGIDKDLSEAMAKVLTRKGVKIVYGVKHKKFEGNKIVVEVNGEEKIFEGDKILVSLGRTPNLKGLESLNLETDRKGIITDERLRTNIEGVYAIGDVNGKDLLAHVASAEGIIAVENIMGKDSKMSYDKIPSCIYSFPEIATVGLTEDEAREKGYDIVVGNFPLGANGKALAEGERDGFVKIVASKEYGEILGVHMMASTATDMIAEGVMTMELEGTLEDLARGIHPHPTLSETVMEAAHLALGSPIHTLKQ</sequence>
<evidence type="ECO:0000256" key="15">
    <source>
        <dbReference type="PIRSR" id="PIRSR000350-4"/>
    </source>
</evidence>
<evidence type="ECO:0000256" key="8">
    <source>
        <dbReference type="ARBA" id="ARBA00023002"/>
    </source>
</evidence>
<dbReference type="OrthoDB" id="9807946at2"/>
<comment type="catalytic activity">
    <reaction evidence="12 16">
        <text>N(6)-[(R)-dihydrolipoyl]-L-lysyl-[protein] + NAD(+) = N(6)-[(R)-lipoyl]-L-lysyl-[protein] + NADH + H(+)</text>
        <dbReference type="Rhea" id="RHEA:15045"/>
        <dbReference type="Rhea" id="RHEA-COMP:10474"/>
        <dbReference type="Rhea" id="RHEA-COMP:10475"/>
        <dbReference type="ChEBI" id="CHEBI:15378"/>
        <dbReference type="ChEBI" id="CHEBI:57540"/>
        <dbReference type="ChEBI" id="CHEBI:57945"/>
        <dbReference type="ChEBI" id="CHEBI:83099"/>
        <dbReference type="ChEBI" id="CHEBI:83100"/>
        <dbReference type="EC" id="1.8.1.4"/>
    </reaction>
</comment>
<comment type="cofactor">
    <cofactor evidence="14 16">
        <name>FAD</name>
        <dbReference type="ChEBI" id="CHEBI:57692"/>
    </cofactor>
    <text evidence="14 16">Binds 1 FAD per subunit.</text>
</comment>
<dbReference type="PANTHER" id="PTHR22912:SF217">
    <property type="entry name" value="DIHYDROLIPOYL DEHYDROGENASE"/>
    <property type="match status" value="1"/>
</dbReference>
<feature type="binding site" evidence="14">
    <location>
        <position position="305"/>
    </location>
    <ligand>
        <name>NAD(+)</name>
        <dbReference type="ChEBI" id="CHEBI:57540"/>
    </ligand>
</feature>
<dbReference type="EMBL" id="FNQE01000030">
    <property type="protein sequence ID" value="SDZ28012.1"/>
    <property type="molecule type" value="Genomic_DNA"/>
</dbReference>
<accession>A0A1H3RQM2</accession>
<evidence type="ECO:0000256" key="9">
    <source>
        <dbReference type="ARBA" id="ARBA00023027"/>
    </source>
</evidence>
<dbReference type="InterPro" id="IPR050151">
    <property type="entry name" value="Class-I_Pyr_Nuc-Dis_Oxidored"/>
</dbReference>
<feature type="binding site" evidence="14">
    <location>
        <begin position="140"/>
        <end position="142"/>
    </location>
    <ligand>
        <name>FAD</name>
        <dbReference type="ChEBI" id="CHEBI:57692"/>
    </ligand>
</feature>
<dbReference type="Pfam" id="PF07992">
    <property type="entry name" value="Pyr_redox_2"/>
    <property type="match status" value="1"/>
</dbReference>
<evidence type="ECO:0000256" key="6">
    <source>
        <dbReference type="ARBA" id="ARBA00022630"/>
    </source>
</evidence>
<dbReference type="InterPro" id="IPR004099">
    <property type="entry name" value="Pyr_nucl-diS_OxRdtase_dimer"/>
</dbReference>
<keyword evidence="14" id="KW-0547">Nucleotide-binding</keyword>
<dbReference type="InterPro" id="IPR006258">
    <property type="entry name" value="Lipoamide_DH"/>
</dbReference>